<dbReference type="PANTHER" id="PTHR43298">
    <property type="entry name" value="MULTIDRUG RESISTANCE PROTEIN NORM-RELATED"/>
    <property type="match status" value="1"/>
</dbReference>
<protein>
    <submittedName>
        <fullName evidence="3">Multidrug efflux protein</fullName>
    </submittedName>
</protein>
<feature type="transmembrane region" description="Helical" evidence="2">
    <location>
        <begin position="386"/>
        <end position="406"/>
    </location>
</feature>
<feature type="transmembrane region" description="Helical" evidence="2">
    <location>
        <begin position="75"/>
        <end position="93"/>
    </location>
</feature>
<sequence>MTLRAMMLHGIVVIDAYLVSALGEAALAAMGLASAIAGLLLGAQAAFANAGQILVAQAFGSGRALAQQTVFRTNLLISAGVCLLGLTIVSLVAGPVLRASGQSEAIQGAAQTYLTIFALVVIAEALGQSLSAHFTGCGRTRIPFYSYLLTLPVNVAVSYALIHGIGPLPALGLAGAAWGSAVAALLRAGYLAAFALGDLRRWPRGAGYEGGSLRRALTRNLAFSSPVAATFFSAQASASVCMLIYARYDLYQFAALTLILPWIHVAGTFGMSWAQATGVTVAQLLGQGIRGERLSAFLRVAFRGAMIAACLVATAYGVIVLSAGWIYGDLQPQTRAALLSFLPVLLLLPWPKNSNAICGNSLRAGGETVYVMALFLWSQWLFKVPLTALVVLVLQWPAGWALAILLGEELVKFAPFHLRLKRGRWRDPDRAGAG</sequence>
<feature type="transmembrane region" description="Helical" evidence="2">
    <location>
        <begin position="258"/>
        <end position="285"/>
    </location>
</feature>
<keyword evidence="2" id="KW-0812">Transmembrane</keyword>
<dbReference type="AlphaFoldDB" id="A0A1Y5T249"/>
<keyword evidence="2" id="KW-0472">Membrane</keyword>
<feature type="transmembrane region" description="Helical" evidence="2">
    <location>
        <begin position="177"/>
        <end position="199"/>
    </location>
</feature>
<evidence type="ECO:0000313" key="3">
    <source>
        <dbReference type="EMBL" id="SLN52077.1"/>
    </source>
</evidence>
<name>A0A1Y5T249_9RHOB</name>
<keyword evidence="2" id="KW-1133">Transmembrane helix</keyword>
<evidence type="ECO:0000313" key="4">
    <source>
        <dbReference type="Proteomes" id="UP000193409"/>
    </source>
</evidence>
<dbReference type="GO" id="GO:0042910">
    <property type="term" value="F:xenobiotic transmembrane transporter activity"/>
    <property type="evidence" value="ECO:0007669"/>
    <property type="project" value="InterPro"/>
</dbReference>
<dbReference type="InterPro" id="IPR050222">
    <property type="entry name" value="MATE_MdtK"/>
</dbReference>
<feature type="transmembrane region" description="Helical" evidence="2">
    <location>
        <begin position="144"/>
        <end position="165"/>
    </location>
</feature>
<feature type="transmembrane region" description="Helical" evidence="2">
    <location>
        <begin position="220"/>
        <end position="246"/>
    </location>
</feature>
<feature type="transmembrane region" description="Helical" evidence="2">
    <location>
        <begin position="7"/>
        <end position="29"/>
    </location>
</feature>
<organism evidence="3 4">
    <name type="scientific">Pseudoruegeria aquimaris</name>
    <dbReference type="NCBI Taxonomy" id="393663"/>
    <lineage>
        <taxon>Bacteria</taxon>
        <taxon>Pseudomonadati</taxon>
        <taxon>Pseudomonadota</taxon>
        <taxon>Alphaproteobacteria</taxon>
        <taxon>Rhodobacterales</taxon>
        <taxon>Roseobacteraceae</taxon>
        <taxon>Pseudoruegeria</taxon>
    </lineage>
</organism>
<gene>
    <name evidence="3" type="ORF">PSA7680_02710</name>
</gene>
<dbReference type="GO" id="GO:0005886">
    <property type="term" value="C:plasma membrane"/>
    <property type="evidence" value="ECO:0007669"/>
    <property type="project" value="TreeGrafter"/>
</dbReference>
<feature type="transmembrane region" description="Helical" evidence="2">
    <location>
        <begin position="306"/>
        <end position="327"/>
    </location>
</feature>
<evidence type="ECO:0000256" key="2">
    <source>
        <dbReference type="SAM" id="Phobius"/>
    </source>
</evidence>
<dbReference type="OrthoDB" id="9780160at2"/>
<accession>A0A1Y5T249</accession>
<dbReference type="RefSeq" id="WP_085869249.1">
    <property type="nucleotide sequence ID" value="NZ_FWFQ01000020.1"/>
</dbReference>
<dbReference type="GO" id="GO:0015297">
    <property type="term" value="F:antiporter activity"/>
    <property type="evidence" value="ECO:0007669"/>
    <property type="project" value="InterPro"/>
</dbReference>
<dbReference type="PANTHER" id="PTHR43298:SF2">
    <property type="entry name" value="FMN_FAD EXPORTER YEEO-RELATED"/>
    <property type="match status" value="1"/>
</dbReference>
<keyword evidence="1" id="KW-0813">Transport</keyword>
<feature type="transmembrane region" description="Helical" evidence="2">
    <location>
        <begin position="35"/>
        <end position="55"/>
    </location>
</feature>
<dbReference type="EMBL" id="FWFQ01000020">
    <property type="protein sequence ID" value="SLN52077.1"/>
    <property type="molecule type" value="Genomic_DNA"/>
</dbReference>
<evidence type="ECO:0000256" key="1">
    <source>
        <dbReference type="ARBA" id="ARBA00022448"/>
    </source>
</evidence>
<dbReference type="Pfam" id="PF01554">
    <property type="entry name" value="MatE"/>
    <property type="match status" value="1"/>
</dbReference>
<keyword evidence="4" id="KW-1185">Reference proteome</keyword>
<dbReference type="Proteomes" id="UP000193409">
    <property type="component" value="Unassembled WGS sequence"/>
</dbReference>
<reference evidence="3 4" key="1">
    <citation type="submission" date="2017-03" db="EMBL/GenBank/DDBJ databases">
        <authorList>
            <person name="Afonso C.L."/>
            <person name="Miller P.J."/>
            <person name="Scott M.A."/>
            <person name="Spackman E."/>
            <person name="Goraichik I."/>
            <person name="Dimitrov K.M."/>
            <person name="Suarez D.L."/>
            <person name="Swayne D.E."/>
        </authorList>
    </citation>
    <scope>NUCLEOTIDE SEQUENCE [LARGE SCALE GENOMIC DNA]</scope>
    <source>
        <strain evidence="3 4">CECT 7680</strain>
    </source>
</reference>
<dbReference type="InterPro" id="IPR002528">
    <property type="entry name" value="MATE_fam"/>
</dbReference>
<feature type="transmembrane region" description="Helical" evidence="2">
    <location>
        <begin position="113"/>
        <end position="132"/>
    </location>
</feature>
<proteinExistence type="predicted"/>